<evidence type="ECO:0000313" key="2">
    <source>
        <dbReference type="EMBL" id="GBE89847.1"/>
    </source>
</evidence>
<evidence type="ECO:0000256" key="1">
    <source>
        <dbReference type="SAM" id="MobiDB-lite"/>
    </source>
</evidence>
<evidence type="ECO:0000313" key="3">
    <source>
        <dbReference type="Proteomes" id="UP000287166"/>
    </source>
</evidence>
<reference evidence="2 3" key="1">
    <citation type="journal article" date="2018" name="Sci. Rep.">
        <title>Genome sequence of the cauliflower mushroom Sparassis crispa (Hanabiratake) and its association with beneficial usage.</title>
        <authorList>
            <person name="Kiyama R."/>
            <person name="Furutani Y."/>
            <person name="Kawaguchi K."/>
            <person name="Nakanishi T."/>
        </authorList>
    </citation>
    <scope>NUCLEOTIDE SEQUENCE [LARGE SCALE GENOMIC DNA]</scope>
</reference>
<organism evidence="2 3">
    <name type="scientific">Sparassis crispa</name>
    <dbReference type="NCBI Taxonomy" id="139825"/>
    <lineage>
        <taxon>Eukaryota</taxon>
        <taxon>Fungi</taxon>
        <taxon>Dikarya</taxon>
        <taxon>Basidiomycota</taxon>
        <taxon>Agaricomycotina</taxon>
        <taxon>Agaricomycetes</taxon>
        <taxon>Polyporales</taxon>
        <taxon>Sparassidaceae</taxon>
        <taxon>Sparassis</taxon>
    </lineage>
</organism>
<dbReference type="Proteomes" id="UP000287166">
    <property type="component" value="Unassembled WGS sequence"/>
</dbReference>
<comment type="caution">
    <text evidence="2">The sequence shown here is derived from an EMBL/GenBank/DDBJ whole genome shotgun (WGS) entry which is preliminary data.</text>
</comment>
<dbReference type="EMBL" id="BFAD01000017">
    <property type="protein sequence ID" value="GBE89847.1"/>
    <property type="molecule type" value="Genomic_DNA"/>
</dbReference>
<dbReference type="PANTHER" id="PTHR33129:SF1">
    <property type="entry name" value="ATP-BINDING PROTEIN"/>
    <property type="match status" value="1"/>
</dbReference>
<dbReference type="AlphaFoldDB" id="A0A401H5X9"/>
<feature type="region of interest" description="Disordered" evidence="1">
    <location>
        <begin position="333"/>
        <end position="420"/>
    </location>
</feature>
<sequence length="420" mass="46704">MDGSLLRSGIRAIHNGDVPGGNFKEKDAGWILYDSNEAQGSLNWDSSSFRPWKMVFSTSPKLSRYKEWVKQKNAVMYVMKPWSWSEICAGAPLQTSKSPTTKELWDAYHRFGPSARIVYKSDPVEHQSDIRLALRNCRDPSILFPQSDDAWDESSNVLVVVEPATKGGVVHRNMLTGKVATPYIMNMVHEEAKHLLGLAMRRTYRHLLSHDISRGAAGIIFEDMAHHLLGGTASCTRSLRTLPRDGSFTISPDHPVKVKGFESVQTLSAEQPINREWMLTFVVPTAVEPDFKRQPLQPVSSRGTWDQNVDQYVMGLTLEELFPTDIDATKVGASDEYSQPDEVASPADKKGKGLPKASKKRERSEDADVDAAEQPPPSGKKPKRTSATGLQTLEGTRKLPKPLDTHEGPSTGRRKGTSRK</sequence>
<dbReference type="PANTHER" id="PTHR33129">
    <property type="entry name" value="PROTEIN KINASE DOMAIN-CONTAINING PROTEIN-RELATED"/>
    <property type="match status" value="1"/>
</dbReference>
<dbReference type="RefSeq" id="XP_027620760.1">
    <property type="nucleotide sequence ID" value="XM_027764959.1"/>
</dbReference>
<keyword evidence="3" id="KW-1185">Reference proteome</keyword>
<dbReference type="InParanoid" id="A0A401H5X9"/>
<dbReference type="GeneID" id="38786764"/>
<feature type="compositionally biased region" description="Polar residues" evidence="1">
    <location>
        <begin position="385"/>
        <end position="394"/>
    </location>
</feature>
<name>A0A401H5X9_9APHY</name>
<dbReference type="InterPro" id="IPR052980">
    <property type="entry name" value="Crinkler_effector"/>
</dbReference>
<proteinExistence type="predicted"/>
<dbReference type="OrthoDB" id="19861at2759"/>
<accession>A0A401H5X9</accession>
<feature type="compositionally biased region" description="Basic and acidic residues" evidence="1">
    <location>
        <begin position="395"/>
        <end position="407"/>
    </location>
</feature>
<protein>
    <submittedName>
        <fullName evidence="2">Uncharacterized protein</fullName>
    </submittedName>
</protein>
<gene>
    <name evidence="2" type="ORF">SCP_1701720</name>
</gene>